<dbReference type="GeneID" id="43500000"/>
<dbReference type="EMBL" id="CP001338">
    <property type="protein sequence ID" value="ACL16126.1"/>
    <property type="molecule type" value="Genomic_DNA"/>
</dbReference>
<evidence type="ECO:0000313" key="2">
    <source>
        <dbReference type="Proteomes" id="UP000002457"/>
    </source>
</evidence>
<dbReference type="KEGG" id="mpl:Mpal_0764"/>
<dbReference type="AlphaFoldDB" id="B8GG52"/>
<dbReference type="HOGENOM" id="CLU_3094137_0_0_2"/>
<accession>B8GG52</accession>
<reference evidence="1 2" key="1">
    <citation type="journal article" date="2015" name="Genome Announc.">
        <title>Complete Genome Sequence of Methanosphaerula palustris E1-9CT, a Hydrogenotrophic Methanogen Isolated from a Minerotrophic Fen Peatland.</title>
        <authorList>
            <person name="Cadillo-Quiroz H."/>
            <person name="Browne P."/>
            <person name="Kyrpides N."/>
            <person name="Woyke T."/>
            <person name="Goodwin L."/>
            <person name="Detter C."/>
            <person name="Yavitt J.B."/>
            <person name="Zinder S.H."/>
        </authorList>
    </citation>
    <scope>NUCLEOTIDE SEQUENCE [LARGE SCALE GENOMIC DNA]</scope>
    <source>
        <strain evidence="2">ATCC BAA-1556 / DSM 19958 / E1-9c</strain>
    </source>
</reference>
<gene>
    <name evidence="1" type="ordered locus">Mpal_0764</name>
</gene>
<organism evidence="1 2">
    <name type="scientific">Methanosphaerula palustris (strain ATCC BAA-1556 / DSM 19958 / E1-9c)</name>
    <dbReference type="NCBI Taxonomy" id="521011"/>
    <lineage>
        <taxon>Archaea</taxon>
        <taxon>Methanobacteriati</taxon>
        <taxon>Methanobacteriota</taxon>
        <taxon>Stenosarchaea group</taxon>
        <taxon>Methanomicrobia</taxon>
        <taxon>Methanomicrobiales</taxon>
        <taxon>Methanoregulaceae</taxon>
        <taxon>Methanosphaerula</taxon>
    </lineage>
</organism>
<name>B8GG52_METPE</name>
<keyword evidence="2" id="KW-1185">Reference proteome</keyword>
<evidence type="ECO:0000313" key="1">
    <source>
        <dbReference type="EMBL" id="ACL16126.1"/>
    </source>
</evidence>
<protein>
    <submittedName>
        <fullName evidence="1">Uncharacterized protein</fullName>
    </submittedName>
</protein>
<dbReference type="Proteomes" id="UP000002457">
    <property type="component" value="Chromosome"/>
</dbReference>
<proteinExistence type="predicted"/>
<sequence>MPASRNFLPRASAAWCTKAIGAVVFVTFAGGDNKTAAVEVALAGDSGCSRR</sequence>
<dbReference type="RefSeq" id="WP_012617445.1">
    <property type="nucleotide sequence ID" value="NC_011832.1"/>
</dbReference>